<proteinExistence type="inferred from homology"/>
<dbReference type="OrthoDB" id="312015at2759"/>
<dbReference type="Proteomes" id="UP000761534">
    <property type="component" value="Unassembled WGS sequence"/>
</dbReference>
<evidence type="ECO:0000256" key="4">
    <source>
        <dbReference type="SAM" id="MobiDB-lite"/>
    </source>
</evidence>
<evidence type="ECO:0000313" key="5">
    <source>
        <dbReference type="EMBL" id="KAA8917210.1"/>
    </source>
</evidence>
<evidence type="ECO:0000313" key="6">
    <source>
        <dbReference type="Proteomes" id="UP000761534"/>
    </source>
</evidence>
<organism evidence="5 6">
    <name type="scientific">Trichomonascus ciferrii</name>
    <dbReference type="NCBI Taxonomy" id="44093"/>
    <lineage>
        <taxon>Eukaryota</taxon>
        <taxon>Fungi</taxon>
        <taxon>Dikarya</taxon>
        <taxon>Ascomycota</taxon>
        <taxon>Saccharomycotina</taxon>
        <taxon>Dipodascomycetes</taxon>
        <taxon>Dipodascales</taxon>
        <taxon>Trichomonascaceae</taxon>
        <taxon>Trichomonascus</taxon>
        <taxon>Trichomonascus ciferrii complex</taxon>
    </lineage>
</organism>
<evidence type="ECO:0000256" key="2">
    <source>
        <dbReference type="ARBA" id="ARBA00023054"/>
    </source>
</evidence>
<evidence type="ECO:0008006" key="7">
    <source>
        <dbReference type="Google" id="ProtNLM"/>
    </source>
</evidence>
<comment type="caution">
    <text evidence="5">The sequence shown here is derived from an EMBL/GenBank/DDBJ whole genome shotgun (WGS) entry which is preliminary data.</text>
</comment>
<dbReference type="EMBL" id="SWFS01000054">
    <property type="protein sequence ID" value="KAA8917210.1"/>
    <property type="molecule type" value="Genomic_DNA"/>
</dbReference>
<feature type="coiled-coil region" evidence="3">
    <location>
        <begin position="66"/>
        <end position="142"/>
    </location>
</feature>
<dbReference type="VEuPathDB" id="FungiDB:TRICI_000639"/>
<dbReference type="AlphaFoldDB" id="A0A642VAR9"/>
<gene>
    <name evidence="5" type="ORF">TRICI_000639</name>
</gene>
<dbReference type="Pfam" id="PF11559">
    <property type="entry name" value="ADIP"/>
    <property type="match status" value="1"/>
</dbReference>
<evidence type="ECO:0000256" key="3">
    <source>
        <dbReference type="SAM" id="Coils"/>
    </source>
</evidence>
<feature type="region of interest" description="Disordered" evidence="4">
    <location>
        <begin position="333"/>
        <end position="472"/>
    </location>
</feature>
<reference evidence="5" key="1">
    <citation type="journal article" date="2019" name="G3 (Bethesda)">
        <title>Genome Assemblies of Two Rare Opportunistic Yeast Pathogens: Diutina rugosa (syn. Candida rugosa) and Trichomonascus ciferrii (syn. Candida ciferrii).</title>
        <authorList>
            <person name="Mixao V."/>
            <person name="Saus E."/>
            <person name="Hansen A.P."/>
            <person name="Lass-Florl C."/>
            <person name="Gabaldon T."/>
        </authorList>
    </citation>
    <scope>NUCLEOTIDE SEQUENCE</scope>
    <source>
        <strain evidence="5">CBS 4856</strain>
    </source>
</reference>
<feature type="compositionally biased region" description="Polar residues" evidence="4">
    <location>
        <begin position="396"/>
        <end position="418"/>
    </location>
</feature>
<evidence type="ECO:0000256" key="1">
    <source>
        <dbReference type="ARBA" id="ARBA00009291"/>
    </source>
</evidence>
<comment type="similarity">
    <text evidence="1">Belongs to the ADIP family.</text>
</comment>
<accession>A0A642VAR9</accession>
<name>A0A642VAR9_9ASCO</name>
<sequence>MTAVTNAGDVRSAASYVNNVLVSKGYIRDDEKLEFGRQEEDEERDARTINVIYALLKTIDDDSKANEANEQLLKDFKRQREEENTRYERLKTKCEGLEKQVVSVERENSNLKSSADSFRRAAEQQREQSIRLKSLIKQIRQQFANELRRRDVQIAKLKERLQDTSRRTKTLTGVSGKLSKSYNSYSTTALSPYDSESEASAAISSELSAMNNALIAENNALLVMLHQIRDSISSVTDENQSVIISERTASYNEEPRDASEVLIRCQSTQELNEEVSDCIQYITQALHSPNYVSVTELKDKENEIQRLKDQLLDANTNWQKALSTMEQWKKYRENRSTINQPRMLRDSSTHVRHSKSHTNLESKVSPTTASSGTLSSKDSASPKSPPHKATPTATSNPQPRKSISSPKPQPGRKNTQATSSPKPAPPRKSSVATSSPKSTRKAIRPSIGAASRNTNPPTTSQNTTPKVKKEED</sequence>
<keyword evidence="2 3" id="KW-0175">Coiled coil</keyword>
<protein>
    <recommendedName>
        <fullName evidence="7">NIMA interactive protein</fullName>
    </recommendedName>
</protein>
<dbReference type="InterPro" id="IPR021622">
    <property type="entry name" value="Afadin/alpha-actinin-bd"/>
</dbReference>
<feature type="compositionally biased region" description="Low complexity" evidence="4">
    <location>
        <begin position="453"/>
        <end position="465"/>
    </location>
</feature>
<feature type="compositionally biased region" description="Low complexity" evidence="4">
    <location>
        <begin position="375"/>
        <end position="395"/>
    </location>
</feature>
<keyword evidence="6" id="KW-1185">Reference proteome</keyword>
<feature type="compositionally biased region" description="Polar residues" evidence="4">
    <location>
        <begin position="357"/>
        <end position="374"/>
    </location>
</feature>